<evidence type="ECO:0000256" key="7">
    <source>
        <dbReference type="SAM" id="MobiDB-lite"/>
    </source>
</evidence>
<dbReference type="STRING" id="675120.N1PKI8"/>
<dbReference type="OrthoDB" id="6220758at2759"/>
<dbReference type="GO" id="GO:0005840">
    <property type="term" value="C:ribosome"/>
    <property type="evidence" value="ECO:0007669"/>
    <property type="project" value="UniProtKB-KW"/>
</dbReference>
<evidence type="ECO:0000256" key="4">
    <source>
        <dbReference type="ARBA" id="ARBA00023128"/>
    </source>
</evidence>
<comment type="similarity">
    <text evidence="2">Belongs to the mitochondrion-specific ribosomal protein mL50 family.</text>
</comment>
<feature type="compositionally biased region" description="Basic and acidic residues" evidence="7">
    <location>
        <begin position="68"/>
        <end position="82"/>
    </location>
</feature>
<evidence type="ECO:0000256" key="1">
    <source>
        <dbReference type="ARBA" id="ARBA00004173"/>
    </source>
</evidence>
<accession>N1PKI8</accession>
<keyword evidence="9" id="KW-1185">Reference proteome</keyword>
<dbReference type="AlphaFoldDB" id="N1PKI8"/>
<evidence type="ECO:0000313" key="8">
    <source>
        <dbReference type="EMBL" id="EME41811.1"/>
    </source>
</evidence>
<organism evidence="8 9">
    <name type="scientific">Dothistroma septosporum (strain NZE10 / CBS 128990)</name>
    <name type="common">Red band needle blight fungus</name>
    <name type="synonym">Mycosphaerella pini</name>
    <dbReference type="NCBI Taxonomy" id="675120"/>
    <lineage>
        <taxon>Eukaryota</taxon>
        <taxon>Fungi</taxon>
        <taxon>Dikarya</taxon>
        <taxon>Ascomycota</taxon>
        <taxon>Pezizomycotina</taxon>
        <taxon>Dothideomycetes</taxon>
        <taxon>Dothideomycetidae</taxon>
        <taxon>Mycosphaerellales</taxon>
        <taxon>Mycosphaerellaceae</taxon>
        <taxon>Dothistroma</taxon>
    </lineage>
</organism>
<evidence type="ECO:0000256" key="5">
    <source>
        <dbReference type="ARBA" id="ARBA00023274"/>
    </source>
</evidence>
<name>N1PKI8_DOTSN</name>
<evidence type="ECO:0000256" key="3">
    <source>
        <dbReference type="ARBA" id="ARBA00022980"/>
    </source>
</evidence>
<gene>
    <name evidence="8" type="ORF">DOTSEDRAFT_74020</name>
</gene>
<feature type="region of interest" description="Disordered" evidence="7">
    <location>
        <begin position="60"/>
        <end position="91"/>
    </location>
</feature>
<dbReference type="InterPro" id="IPR018305">
    <property type="entry name" value="Ribosomal_m50"/>
</dbReference>
<reference evidence="8 9" key="2">
    <citation type="journal article" date="2012" name="PLoS Pathog.">
        <title>Diverse lifestyles and strategies of plant pathogenesis encoded in the genomes of eighteen Dothideomycetes fungi.</title>
        <authorList>
            <person name="Ohm R.A."/>
            <person name="Feau N."/>
            <person name="Henrissat B."/>
            <person name="Schoch C.L."/>
            <person name="Horwitz B.A."/>
            <person name="Barry K.W."/>
            <person name="Condon B.J."/>
            <person name="Copeland A.C."/>
            <person name="Dhillon B."/>
            <person name="Glaser F."/>
            <person name="Hesse C.N."/>
            <person name="Kosti I."/>
            <person name="LaButti K."/>
            <person name="Lindquist E.A."/>
            <person name="Lucas S."/>
            <person name="Salamov A.A."/>
            <person name="Bradshaw R.E."/>
            <person name="Ciuffetti L."/>
            <person name="Hamelin R.C."/>
            <person name="Kema G.H.J."/>
            <person name="Lawrence C."/>
            <person name="Scott J.A."/>
            <person name="Spatafora J.W."/>
            <person name="Turgeon B.G."/>
            <person name="de Wit P.J.G.M."/>
            <person name="Zhong S."/>
            <person name="Goodwin S.B."/>
            <person name="Grigoriev I.V."/>
        </authorList>
    </citation>
    <scope>NUCLEOTIDE SEQUENCE [LARGE SCALE GENOMIC DNA]</scope>
    <source>
        <strain evidence="9">NZE10 / CBS 128990</strain>
    </source>
</reference>
<protein>
    <recommendedName>
        <fullName evidence="6">Large ribosomal subunit protein mL50</fullName>
    </recommendedName>
</protein>
<keyword evidence="5" id="KW-0687">Ribonucleoprotein</keyword>
<dbReference type="EMBL" id="KB446542">
    <property type="protein sequence ID" value="EME41811.1"/>
    <property type="molecule type" value="Genomic_DNA"/>
</dbReference>
<reference evidence="9" key="1">
    <citation type="journal article" date="2012" name="PLoS Genet.">
        <title>The genomes of the fungal plant pathogens Cladosporium fulvum and Dothistroma septosporum reveal adaptation to different hosts and lifestyles but also signatures of common ancestry.</title>
        <authorList>
            <person name="de Wit P.J.G.M."/>
            <person name="van der Burgt A."/>
            <person name="Oekmen B."/>
            <person name="Stergiopoulos I."/>
            <person name="Abd-Elsalam K.A."/>
            <person name="Aerts A.L."/>
            <person name="Bahkali A.H."/>
            <person name="Beenen H.G."/>
            <person name="Chettri P."/>
            <person name="Cox M.P."/>
            <person name="Datema E."/>
            <person name="de Vries R.P."/>
            <person name="Dhillon B."/>
            <person name="Ganley A.R."/>
            <person name="Griffiths S.A."/>
            <person name="Guo Y."/>
            <person name="Hamelin R.C."/>
            <person name="Henrissat B."/>
            <person name="Kabir M.S."/>
            <person name="Jashni M.K."/>
            <person name="Kema G."/>
            <person name="Klaubauf S."/>
            <person name="Lapidus A."/>
            <person name="Levasseur A."/>
            <person name="Lindquist E."/>
            <person name="Mehrabi R."/>
            <person name="Ohm R.A."/>
            <person name="Owen T.J."/>
            <person name="Salamov A."/>
            <person name="Schwelm A."/>
            <person name="Schijlen E."/>
            <person name="Sun H."/>
            <person name="van den Burg H.A."/>
            <person name="van Ham R.C.H.J."/>
            <person name="Zhang S."/>
            <person name="Goodwin S.B."/>
            <person name="Grigoriev I.V."/>
            <person name="Collemare J."/>
            <person name="Bradshaw R.E."/>
        </authorList>
    </citation>
    <scope>NUCLEOTIDE SEQUENCE [LARGE SCALE GENOMIC DNA]</scope>
    <source>
        <strain evidence="9">NZE10 / CBS 128990</strain>
    </source>
</reference>
<evidence type="ECO:0000313" key="9">
    <source>
        <dbReference type="Proteomes" id="UP000016933"/>
    </source>
</evidence>
<dbReference type="GO" id="GO:1990904">
    <property type="term" value="C:ribonucleoprotein complex"/>
    <property type="evidence" value="ECO:0007669"/>
    <property type="project" value="UniProtKB-KW"/>
</dbReference>
<keyword evidence="4" id="KW-0496">Mitochondrion</keyword>
<dbReference type="eggNOG" id="ENOG502S9FC">
    <property type="taxonomic scope" value="Eukaryota"/>
</dbReference>
<comment type="subcellular location">
    <subcellularLocation>
        <location evidence="1">Mitochondrion</location>
    </subcellularLocation>
</comment>
<dbReference type="Proteomes" id="UP000016933">
    <property type="component" value="Unassembled WGS sequence"/>
</dbReference>
<evidence type="ECO:0000256" key="2">
    <source>
        <dbReference type="ARBA" id="ARBA00008860"/>
    </source>
</evidence>
<dbReference type="GO" id="GO:0005739">
    <property type="term" value="C:mitochondrion"/>
    <property type="evidence" value="ECO:0007669"/>
    <property type="project" value="UniProtKB-SubCell"/>
</dbReference>
<proteinExistence type="inferred from homology"/>
<evidence type="ECO:0000256" key="6">
    <source>
        <dbReference type="ARBA" id="ARBA00035183"/>
    </source>
</evidence>
<dbReference type="HOGENOM" id="CLU_034472_1_0_1"/>
<sequence length="331" mass="37826">MRHLRPAHQALRLAVESSQHPYVCRACLAQARSIHMTSPRFAVQDDEPFWKRMRKSLFGSKEASQAEQSREEKRKRRLEEPKTGPVTKTDSKGRVWEVAEVVDPTTHKDYVVSNTWQGLESVGSEEWVRRRADRGEQYQGFMAQKKLQLTNAQWQKLLRQIAVEVFALRKSGRDVLKVCNEESAASQEALMGKVRLATYTEAELTSEESASMQKINVQDPMVKLAIIKRAMQLTGKLIPDPAVSSAATLEDLYNAFKIKEKIKKLAQTPQLQQASKQLPNVKVHATRRTPVHKEKDIGRWKIIEDELVLRDLPVFGSRYQDSKEVLKNNGL</sequence>
<dbReference type="OMA" id="DPYTGPS"/>
<dbReference type="Pfam" id="PF10501">
    <property type="entry name" value="Ribosomal_L50"/>
    <property type="match status" value="1"/>
</dbReference>
<keyword evidence="3" id="KW-0689">Ribosomal protein</keyword>